<reference evidence="12" key="1">
    <citation type="submission" date="2021-02" db="EMBL/GenBank/DDBJ databases">
        <title>Strain Y2R2, a novel species of the genus Halomonas.</title>
        <authorList>
            <person name="Huang H."/>
        </authorList>
    </citation>
    <scope>NUCLEOTIDE SEQUENCE</scope>
    <source>
        <strain evidence="12">Y2R2</strain>
    </source>
</reference>
<comment type="similarity">
    <text evidence="4">Belongs to the FAN1 family.</text>
</comment>
<dbReference type="Pfam" id="PF08774">
    <property type="entry name" value="VRR_NUC"/>
    <property type="match status" value="1"/>
</dbReference>
<dbReference type="GO" id="GO:0036297">
    <property type="term" value="P:interstrand cross-link repair"/>
    <property type="evidence" value="ECO:0007669"/>
    <property type="project" value="InterPro"/>
</dbReference>
<keyword evidence="13" id="KW-1185">Reference proteome</keyword>
<evidence type="ECO:0000256" key="3">
    <source>
        <dbReference type="ARBA" id="ARBA00001946"/>
    </source>
</evidence>
<evidence type="ECO:0000256" key="7">
    <source>
        <dbReference type="ARBA" id="ARBA00022723"/>
    </source>
</evidence>
<dbReference type="OrthoDB" id="9803913at2"/>
<dbReference type="GO" id="GO:0046872">
    <property type="term" value="F:metal ion binding"/>
    <property type="evidence" value="ECO:0007669"/>
    <property type="project" value="UniProtKB-KW"/>
</dbReference>
<keyword evidence="8" id="KW-0378">Hydrolase</keyword>
<keyword evidence="6" id="KW-0540">Nuclease</keyword>
<keyword evidence="10" id="KW-0464">Manganese</keyword>
<name>A0A5C1NIX2_9GAMM</name>
<dbReference type="KEGG" id="hbh:E4T21_18255"/>
<comment type="catalytic activity">
    <reaction evidence="1">
        <text>Hydrolytically removes 5'-nucleotides successively from the 3'-hydroxy termini of 3'-hydroxy-terminated oligonucleotides.</text>
        <dbReference type="EC" id="3.1.4.1"/>
    </reaction>
</comment>
<dbReference type="Proteomes" id="UP000324285">
    <property type="component" value="Chromosome"/>
</dbReference>
<accession>A0A5C1NIX2</accession>
<dbReference type="GO" id="GO:0004528">
    <property type="term" value="F:phosphodiesterase I activity"/>
    <property type="evidence" value="ECO:0007669"/>
    <property type="project" value="UniProtKB-EC"/>
</dbReference>
<dbReference type="SMART" id="SM00990">
    <property type="entry name" value="VRR_NUC"/>
    <property type="match status" value="1"/>
</dbReference>
<evidence type="ECO:0000259" key="11">
    <source>
        <dbReference type="SMART" id="SM00990"/>
    </source>
</evidence>
<comment type="cofactor">
    <cofactor evidence="2">
        <name>Mn(2+)</name>
        <dbReference type="ChEBI" id="CHEBI:29035"/>
    </cofactor>
</comment>
<dbReference type="EMBL" id="CP038437">
    <property type="protein sequence ID" value="QEM83276.1"/>
    <property type="molecule type" value="Genomic_DNA"/>
</dbReference>
<feature type="domain" description="VRR-NUC" evidence="11">
    <location>
        <begin position="467"/>
        <end position="584"/>
    </location>
</feature>
<evidence type="ECO:0000313" key="12">
    <source>
        <dbReference type="EMBL" id="QEM83276.1"/>
    </source>
</evidence>
<dbReference type="AlphaFoldDB" id="A0A5C1NIX2"/>
<proteinExistence type="inferred from homology"/>
<dbReference type="PANTHER" id="PTHR15749">
    <property type="entry name" value="FANCONI-ASSOCIATED NUCLEASE 1"/>
    <property type="match status" value="1"/>
</dbReference>
<dbReference type="InterPro" id="IPR040603">
    <property type="entry name" value="FAN1_SAP_bact"/>
</dbReference>
<dbReference type="Gene3D" id="3.40.1350.10">
    <property type="match status" value="1"/>
</dbReference>
<dbReference type="InterPro" id="IPR014883">
    <property type="entry name" value="VRR_NUC"/>
</dbReference>
<sequence>MLVVNDVESSDGPAGSSDERLAELLNQLSDDLRDDPRYYLRHFQFVIAWVCHRYIDLLGEEEHTFIARFTALPEPSQALLVRMVSRKGELFRPELFSYPEVGDIAVAIQGLESAGLIELDPGIDLDELFSLLRVPELRHAFAQQIADQGLPGSITKLRLREALADLEGYDRPMSEWWPAFNEPLIRLTVMPVCNRLRLMFFGNLQQSWSDFVLAELGISRFEKVALDVGSRAFQQRTDVDIYLALHRLRERLEEGEPVAALWAGLPIVPEGNIWLEARRARLLYRMGQQAQRDGEEPLALECYALAGKGEPRIRRMRLMERRGDYQQAFEVACDAVLKPADESERQALERLVPRLCKRLGKPVLSALVREAVPPTLTRVARLPISSLHDSGSVEAAVCQQMGSQKAPLFYVENALISGLFGLLCWEAIFAPLPGAFFHPFHHAPADLRQPDFVSRRRPLFDTALRMLDDGRYRDIILARWRDKYGIANPFVNWGWLDEELITLALEHVSAEHLKAMCERLLHDPAANRAGLPDLIQFLPDATEGPRYRLIEVKGPGDRLQDNQKRWLAFFSRHAIPAEVCHVQWEET</sequence>
<evidence type="ECO:0000313" key="13">
    <source>
        <dbReference type="Proteomes" id="UP000324285"/>
    </source>
</evidence>
<gene>
    <name evidence="12" type="ORF">E4T21_18255</name>
</gene>
<evidence type="ECO:0000256" key="10">
    <source>
        <dbReference type="ARBA" id="ARBA00023211"/>
    </source>
</evidence>
<evidence type="ECO:0000256" key="5">
    <source>
        <dbReference type="ARBA" id="ARBA00012029"/>
    </source>
</evidence>
<evidence type="ECO:0000256" key="8">
    <source>
        <dbReference type="ARBA" id="ARBA00022801"/>
    </source>
</evidence>
<dbReference type="PANTHER" id="PTHR15749:SF4">
    <property type="entry name" value="FANCONI-ASSOCIATED NUCLEASE 1"/>
    <property type="match status" value="1"/>
</dbReference>
<evidence type="ECO:0000256" key="4">
    <source>
        <dbReference type="ARBA" id="ARBA00005533"/>
    </source>
</evidence>
<protein>
    <recommendedName>
        <fullName evidence="5">phosphodiesterase I</fullName>
        <ecNumber evidence="5">3.1.4.1</ecNumber>
    </recommendedName>
</protein>
<evidence type="ECO:0000256" key="9">
    <source>
        <dbReference type="ARBA" id="ARBA00022842"/>
    </source>
</evidence>
<dbReference type="InterPro" id="IPR033315">
    <property type="entry name" value="Fan1-like"/>
</dbReference>
<dbReference type="Pfam" id="PF18081">
    <property type="entry name" value="FANC_SAP"/>
    <property type="match status" value="1"/>
</dbReference>
<keyword evidence="9" id="KW-0460">Magnesium</keyword>
<comment type="cofactor">
    <cofactor evidence="3">
        <name>Mg(2+)</name>
        <dbReference type="ChEBI" id="CHEBI:18420"/>
    </cofactor>
</comment>
<evidence type="ECO:0000256" key="2">
    <source>
        <dbReference type="ARBA" id="ARBA00001936"/>
    </source>
</evidence>
<dbReference type="EC" id="3.1.4.1" evidence="5"/>
<dbReference type="InterPro" id="IPR011856">
    <property type="entry name" value="tRNA_endonuc-like_dom_sf"/>
</dbReference>
<dbReference type="Pfam" id="PF21315">
    <property type="entry name" value="FAN1_HTH"/>
    <property type="match status" value="1"/>
</dbReference>
<evidence type="ECO:0000256" key="1">
    <source>
        <dbReference type="ARBA" id="ARBA00000983"/>
    </source>
</evidence>
<dbReference type="GO" id="GO:0003676">
    <property type="term" value="F:nucleic acid binding"/>
    <property type="evidence" value="ECO:0007669"/>
    <property type="project" value="InterPro"/>
</dbReference>
<dbReference type="InterPro" id="IPR049125">
    <property type="entry name" value="FAN1-like_WH"/>
</dbReference>
<evidence type="ECO:0000256" key="6">
    <source>
        <dbReference type="ARBA" id="ARBA00022722"/>
    </source>
</evidence>
<organism evidence="12 13">
    <name type="scientific">Halomonas binhaiensis</name>
    <dbReference type="NCBI Taxonomy" id="2562282"/>
    <lineage>
        <taxon>Bacteria</taxon>
        <taxon>Pseudomonadati</taxon>
        <taxon>Pseudomonadota</taxon>
        <taxon>Gammaproteobacteria</taxon>
        <taxon>Oceanospirillales</taxon>
        <taxon>Halomonadaceae</taxon>
        <taxon>Halomonas</taxon>
    </lineage>
</organism>
<keyword evidence="7" id="KW-0479">Metal-binding</keyword>